<evidence type="ECO:0000259" key="1">
    <source>
        <dbReference type="PROSITE" id="PS50206"/>
    </source>
</evidence>
<keyword evidence="3" id="KW-1185">Reference proteome</keyword>
<dbReference type="PANTHER" id="PTHR43031:SF18">
    <property type="entry name" value="RHODANESE-RELATED SULFURTRANSFERASES"/>
    <property type="match status" value="1"/>
</dbReference>
<dbReference type="GO" id="GO:0016740">
    <property type="term" value="F:transferase activity"/>
    <property type="evidence" value="ECO:0007669"/>
    <property type="project" value="UniProtKB-KW"/>
</dbReference>
<organism evidence="2 3">
    <name type="scientific">Limnohabitans curvus</name>
    <dbReference type="NCBI Taxonomy" id="323423"/>
    <lineage>
        <taxon>Bacteria</taxon>
        <taxon>Pseudomonadati</taxon>
        <taxon>Pseudomonadota</taxon>
        <taxon>Betaproteobacteria</taxon>
        <taxon>Burkholderiales</taxon>
        <taxon>Comamonadaceae</taxon>
        <taxon>Limnohabitans</taxon>
    </lineage>
</organism>
<accession>A0A315EQB2</accession>
<dbReference type="PROSITE" id="PS50206">
    <property type="entry name" value="RHODANESE_3"/>
    <property type="match status" value="1"/>
</dbReference>
<proteinExistence type="predicted"/>
<name>A0A315EQB2_9BURK</name>
<sequence length="135" mass="14428">MKFILDNWMLMAIALSSGFFLLLPVVQGAAATGISPTEAVQCMNREKGVVIDVCGADEFVQSHIKGAVNVPLDELEARLDKAVKNKSTPVIMVCAAGARSKRAQAIAQKLGYEKVHSLHGGLKAWKEANLPIAKA</sequence>
<dbReference type="InterPro" id="IPR036873">
    <property type="entry name" value="Rhodanese-like_dom_sf"/>
</dbReference>
<dbReference type="AlphaFoldDB" id="A0A315EQB2"/>
<dbReference type="SUPFAM" id="SSF52821">
    <property type="entry name" value="Rhodanese/Cell cycle control phosphatase"/>
    <property type="match status" value="1"/>
</dbReference>
<dbReference type="InterPro" id="IPR050229">
    <property type="entry name" value="GlpE_sulfurtransferase"/>
</dbReference>
<dbReference type="PANTHER" id="PTHR43031">
    <property type="entry name" value="FAD-DEPENDENT OXIDOREDUCTASE"/>
    <property type="match status" value="1"/>
</dbReference>
<feature type="domain" description="Rhodanese" evidence="1">
    <location>
        <begin position="44"/>
        <end position="134"/>
    </location>
</feature>
<dbReference type="CDD" id="cd00158">
    <property type="entry name" value="RHOD"/>
    <property type="match status" value="1"/>
</dbReference>
<reference evidence="2 3" key="1">
    <citation type="submission" date="2017-04" db="EMBL/GenBank/DDBJ databases">
        <title>Unexpected and diverse lifestyles within the genus Limnohabitans.</title>
        <authorList>
            <person name="Kasalicky V."/>
            <person name="Mehrshad M."/>
            <person name="Andrei S.-A."/>
            <person name="Salcher M."/>
            <person name="Kratochvilova H."/>
            <person name="Simek K."/>
            <person name="Ghai R."/>
        </authorList>
    </citation>
    <scope>NUCLEOTIDE SEQUENCE [LARGE SCALE GENOMIC DNA]</scope>
    <source>
        <strain evidence="2 3">MWH-C5</strain>
    </source>
</reference>
<dbReference type="RefSeq" id="WP_108401826.1">
    <property type="nucleotide sequence ID" value="NZ_NESP01000001.1"/>
</dbReference>
<evidence type="ECO:0000313" key="2">
    <source>
        <dbReference type="EMBL" id="PUE58955.1"/>
    </source>
</evidence>
<keyword evidence="2" id="KW-0808">Transferase</keyword>
<evidence type="ECO:0000313" key="3">
    <source>
        <dbReference type="Proteomes" id="UP000251341"/>
    </source>
</evidence>
<comment type="caution">
    <text evidence="2">The sequence shown here is derived from an EMBL/GenBank/DDBJ whole genome shotgun (WGS) entry which is preliminary data.</text>
</comment>
<dbReference type="EMBL" id="NESP01000001">
    <property type="protein sequence ID" value="PUE58955.1"/>
    <property type="molecule type" value="Genomic_DNA"/>
</dbReference>
<dbReference type="InterPro" id="IPR001763">
    <property type="entry name" value="Rhodanese-like_dom"/>
</dbReference>
<gene>
    <name evidence="2" type="ORF">B9Z44_04725</name>
</gene>
<dbReference type="Proteomes" id="UP000251341">
    <property type="component" value="Unassembled WGS sequence"/>
</dbReference>
<dbReference type="Gene3D" id="3.40.250.10">
    <property type="entry name" value="Rhodanese-like domain"/>
    <property type="match status" value="1"/>
</dbReference>
<dbReference type="Pfam" id="PF00581">
    <property type="entry name" value="Rhodanese"/>
    <property type="match status" value="1"/>
</dbReference>
<dbReference type="SMART" id="SM00450">
    <property type="entry name" value="RHOD"/>
    <property type="match status" value="1"/>
</dbReference>
<protein>
    <submittedName>
        <fullName evidence="2">Sulfurtransferase</fullName>
    </submittedName>
</protein>